<dbReference type="InterPro" id="IPR000259">
    <property type="entry name" value="Adhesion_dom_fimbrial"/>
</dbReference>
<accession>A0A1S0Z695</accession>
<dbReference type="GO" id="GO:0043709">
    <property type="term" value="P:cell adhesion involved in single-species biofilm formation"/>
    <property type="evidence" value="ECO:0007669"/>
    <property type="project" value="TreeGrafter"/>
</dbReference>
<name>A0A1S0Z695_SALET</name>
<feature type="domain" description="Fimbrial-type adhesion" evidence="2">
    <location>
        <begin position="37"/>
        <end position="196"/>
    </location>
</feature>
<protein>
    <submittedName>
        <fullName evidence="3">Fimbrial protein</fullName>
    </submittedName>
</protein>
<dbReference type="InterPro" id="IPR036937">
    <property type="entry name" value="Adhesion_dom_fimbrial_sf"/>
</dbReference>
<gene>
    <name evidence="3" type="ORF">A7T00_31735</name>
</gene>
<feature type="chain" id="PRO_5030032974" evidence="1">
    <location>
        <begin position="24"/>
        <end position="196"/>
    </location>
</feature>
<dbReference type="SUPFAM" id="SSF49401">
    <property type="entry name" value="Bacterial adhesins"/>
    <property type="match status" value="1"/>
</dbReference>
<dbReference type="EMBL" id="MLZC01000034">
    <property type="protein sequence ID" value="OHG57753.1"/>
    <property type="molecule type" value="Genomic_DNA"/>
</dbReference>
<evidence type="ECO:0000259" key="2">
    <source>
        <dbReference type="Pfam" id="PF00419"/>
    </source>
</evidence>
<dbReference type="RefSeq" id="WP_000362084.1">
    <property type="nucleotide sequence ID" value="NZ_QWDP01000019.1"/>
</dbReference>
<dbReference type="Gene3D" id="2.60.40.1090">
    <property type="entry name" value="Fimbrial-type adhesion domain"/>
    <property type="match status" value="1"/>
</dbReference>
<sequence length="196" mass="19858">MDKVNKLVLAACVAGCMTSSAWAAAPTGVDYGHGTLHFTGSVINSPCSIAPGDEDINVPLGQVANKVLETGAGYSVTQPITIHLQNCDLTAHAGATSGTGTVDYPSFSKVSVQFAGSADAKNADLYANTGTAQGVGIRLMDTMAGNLPLTANAASADHGLTSGDNMLKFGARLEKNGDAVATGTVAADVTYAMNYK</sequence>
<dbReference type="PANTHER" id="PTHR33420">
    <property type="entry name" value="FIMBRIAL SUBUNIT ELFA-RELATED"/>
    <property type="match status" value="1"/>
</dbReference>
<feature type="signal peptide" evidence="1">
    <location>
        <begin position="1"/>
        <end position="23"/>
    </location>
</feature>
<evidence type="ECO:0000313" key="3">
    <source>
        <dbReference type="EMBL" id="OHG57753.1"/>
    </source>
</evidence>
<proteinExistence type="predicted"/>
<dbReference type="Pfam" id="PF00419">
    <property type="entry name" value="Fimbrial"/>
    <property type="match status" value="1"/>
</dbReference>
<organism evidence="3">
    <name type="scientific">Salmonella enterica subsp. enterica serovar Saintpaul</name>
    <dbReference type="NCBI Taxonomy" id="90105"/>
    <lineage>
        <taxon>Bacteria</taxon>
        <taxon>Pseudomonadati</taxon>
        <taxon>Pseudomonadota</taxon>
        <taxon>Gammaproteobacteria</taxon>
        <taxon>Enterobacterales</taxon>
        <taxon>Enterobacteriaceae</taxon>
        <taxon>Salmonella</taxon>
    </lineage>
</organism>
<comment type="caution">
    <text evidence="3">The sequence shown here is derived from an EMBL/GenBank/DDBJ whole genome shotgun (WGS) entry which is preliminary data.</text>
</comment>
<evidence type="ECO:0000256" key="1">
    <source>
        <dbReference type="SAM" id="SignalP"/>
    </source>
</evidence>
<keyword evidence="1" id="KW-0732">Signal</keyword>
<dbReference type="GO" id="GO:0009289">
    <property type="term" value="C:pilus"/>
    <property type="evidence" value="ECO:0007669"/>
    <property type="project" value="InterPro"/>
</dbReference>
<dbReference type="InterPro" id="IPR050263">
    <property type="entry name" value="Bact_Fimbrial_Adh_Pro"/>
</dbReference>
<dbReference type="InterPro" id="IPR008966">
    <property type="entry name" value="Adhesion_dom_sf"/>
</dbReference>
<reference evidence="3" key="1">
    <citation type="submission" date="2016-09" db="EMBL/GenBank/DDBJ databases">
        <title>Whole genome sequencing of Salmonella enterica.</title>
        <authorList>
            <person name="Bell R."/>
        </authorList>
    </citation>
    <scope>NUCLEOTIDE SEQUENCE [LARGE SCALE GENOMIC DNA]</scope>
    <source>
        <strain evidence="3">CFSAN044978</strain>
    </source>
</reference>
<dbReference type="AlphaFoldDB" id="A0A1S0Z695"/>
<dbReference type="PANTHER" id="PTHR33420:SF11">
    <property type="entry name" value="FIMBRIAL-LIKE PROTEIN"/>
    <property type="match status" value="1"/>
</dbReference>